<dbReference type="Pfam" id="PF03632">
    <property type="entry name" value="Glyco_hydro_65m"/>
    <property type="match status" value="1"/>
</dbReference>
<protein>
    <submittedName>
        <fullName evidence="7">Family 65 glycosyl hydrolase</fullName>
    </submittedName>
</protein>
<feature type="domain" description="Glycoside hydrolase family 65 central catalytic" evidence="4">
    <location>
        <begin position="324"/>
        <end position="689"/>
    </location>
</feature>
<dbReference type="InterPro" id="IPR005196">
    <property type="entry name" value="Glyco_hydro_65_N"/>
</dbReference>
<dbReference type="InterPro" id="IPR011013">
    <property type="entry name" value="Gal_mutarotase_sf_dom"/>
</dbReference>
<dbReference type="InterPro" id="IPR037018">
    <property type="entry name" value="GH65_N"/>
</dbReference>
<dbReference type="Pfam" id="PF03633">
    <property type="entry name" value="Glyco_hydro_65C"/>
    <property type="match status" value="1"/>
</dbReference>
<feature type="binding site" evidence="3">
    <location>
        <begin position="359"/>
        <end position="360"/>
    </location>
    <ligand>
        <name>substrate</name>
    </ligand>
</feature>
<evidence type="ECO:0000259" key="4">
    <source>
        <dbReference type="Pfam" id="PF03632"/>
    </source>
</evidence>
<dbReference type="Pfam" id="PF03636">
    <property type="entry name" value="Glyco_hydro_65N"/>
    <property type="match status" value="1"/>
</dbReference>
<dbReference type="Gene3D" id="2.70.98.40">
    <property type="entry name" value="Glycoside hydrolase, family 65, N-terminal domain"/>
    <property type="match status" value="1"/>
</dbReference>
<evidence type="ECO:0000259" key="6">
    <source>
        <dbReference type="Pfam" id="PF03636"/>
    </source>
</evidence>
<feature type="active site" description="Proton donor" evidence="2">
    <location>
        <position position="490"/>
    </location>
</feature>
<dbReference type="KEGG" id="aue:C5O00_11210"/>
<evidence type="ECO:0000256" key="2">
    <source>
        <dbReference type="PIRSR" id="PIRSR036289-50"/>
    </source>
</evidence>
<evidence type="ECO:0000256" key="3">
    <source>
        <dbReference type="PIRSR" id="PIRSR036289-51"/>
    </source>
</evidence>
<evidence type="ECO:0000313" key="8">
    <source>
        <dbReference type="Proteomes" id="UP000238442"/>
    </source>
</evidence>
<dbReference type="EMBL" id="CP027062">
    <property type="protein sequence ID" value="AVI51699.1"/>
    <property type="molecule type" value="Genomic_DNA"/>
</dbReference>
<dbReference type="GO" id="GO:0005975">
    <property type="term" value="P:carbohydrate metabolic process"/>
    <property type="evidence" value="ECO:0007669"/>
    <property type="project" value="InterPro"/>
</dbReference>
<dbReference type="InterPro" id="IPR008928">
    <property type="entry name" value="6-hairpin_glycosidase_sf"/>
</dbReference>
<dbReference type="InterPro" id="IPR012341">
    <property type="entry name" value="6hp_glycosidase-like_sf"/>
</dbReference>
<feature type="domain" description="Glycoside hydrolase family 65 C-terminal" evidence="5">
    <location>
        <begin position="699"/>
        <end position="759"/>
    </location>
</feature>
<evidence type="ECO:0000256" key="1">
    <source>
        <dbReference type="ARBA" id="ARBA00006768"/>
    </source>
</evidence>
<keyword evidence="7" id="KW-0378">Hydrolase</keyword>
<dbReference type="AlphaFoldDB" id="A0A2S0HYF7"/>
<accession>A0A2S0HYF7</accession>
<name>A0A2S0HYF7_9FLAO</name>
<dbReference type="InterPro" id="IPR017045">
    <property type="entry name" value="Malt_Pase/Glycosyl_Hdrlase"/>
</dbReference>
<dbReference type="SUPFAM" id="SSF48208">
    <property type="entry name" value="Six-hairpin glycosidases"/>
    <property type="match status" value="1"/>
</dbReference>
<dbReference type="GO" id="GO:0030246">
    <property type="term" value="F:carbohydrate binding"/>
    <property type="evidence" value="ECO:0007669"/>
    <property type="project" value="InterPro"/>
</dbReference>
<reference evidence="7 8" key="1">
    <citation type="submission" date="2018-02" db="EMBL/GenBank/DDBJ databases">
        <title>Genomic analysis of the strain RR4-38 isolated from a seawater recirculating aquaculture system.</title>
        <authorList>
            <person name="Kim Y.-S."/>
            <person name="Jang Y.H."/>
            <person name="Kim K.-H."/>
        </authorList>
    </citation>
    <scope>NUCLEOTIDE SEQUENCE [LARGE SCALE GENOMIC DNA]</scope>
    <source>
        <strain evidence="7 8">RR4-38</strain>
    </source>
</reference>
<dbReference type="InterPro" id="IPR005195">
    <property type="entry name" value="Glyco_hydro_65_M"/>
</dbReference>
<sequence length="764" mass="88084">MNQKYILPDPWSIIEEGFDAEKVKSSESLFSIGNGAMGQRANFEEDYSGETFQGSYVAGVYYPDKTRVGWWKNGYPEYFAKVLNAPNWIGIKVSVNGEDLDLHTCDQVKNFRRELNMKEGYYRRSFQATLQNGTEVMVESTRILHLDQDELGVINYKVTALNKDAEIVFSPYLDGGITNEDSNWDDKFWDTLSVSEADHQGFIRSMTMKTQFHICTYMQSDILVNDSEATPAYTSEKKDQYLQFNYKVNISKGDTATLRKYAGYTVSHHHKPDNLVNAAKDAINAGRTMGYEGLKASQAEAWSSIWEMADITIEGDVEAQQGIRFNIFQLNQTYLGKDARLNIGPKGFTGEKYGGSTYWDTEAYCLPFYMATKDHTVARNLLVYRYNHLQKAIENAEKLGFSNGAALYPMVTMNGEESHNEWEITFEEIHRNGAIAFAIYNYVRYTGDISYVAEKGLEVLIAIARFWQQRATYSTHKNKYVILGVTGPNEYENNVNNNWYTNFTAKWCIEYAASEIDRLKQDAPAEHTRIMEKTRLSADEVTQWLKVSSNMYFPYSEEHNIYLQQDGFLDKELITVADLDRSQRPINQYWSWDRILRSPYIKQADVLQGFYFFEDHFSQEELERHFDFYEPFTVHESSLSPCVHSIQAAKLDRMEQAYTFYLRTSRLDLDDYNKEVEEGCHITSMAGTWLSIVEGFGGMRVRDGHLEFHPRIPKHWDKYAFKVNFRGQILKVTVSRQGNSFELSGSEPLSIKVKGETKTITPSN</sequence>
<keyword evidence="8" id="KW-1185">Reference proteome</keyword>
<feature type="binding site" evidence="3">
    <location>
        <begin position="602"/>
        <end position="603"/>
    </location>
    <ligand>
        <name>substrate</name>
    </ligand>
</feature>
<dbReference type="SUPFAM" id="SSF74650">
    <property type="entry name" value="Galactose mutarotase-like"/>
    <property type="match status" value="1"/>
</dbReference>
<gene>
    <name evidence="7" type="ORF">C5O00_11210</name>
</gene>
<dbReference type="PANTHER" id="PTHR11051">
    <property type="entry name" value="GLYCOSYL HYDROLASE-RELATED"/>
    <property type="match status" value="1"/>
</dbReference>
<dbReference type="Gene3D" id="1.50.10.10">
    <property type="match status" value="1"/>
</dbReference>
<dbReference type="NCBIfam" id="NF010380">
    <property type="entry name" value="PRK13807.1"/>
    <property type="match status" value="1"/>
</dbReference>
<dbReference type="PANTHER" id="PTHR11051:SF14">
    <property type="entry name" value="MALTOSE PHOSPHORYLASE"/>
    <property type="match status" value="1"/>
</dbReference>
<dbReference type="OrthoDB" id="9758855at2"/>
<dbReference type="GO" id="GO:0016757">
    <property type="term" value="F:glycosyltransferase activity"/>
    <property type="evidence" value="ECO:0007669"/>
    <property type="project" value="UniProtKB-ARBA"/>
</dbReference>
<evidence type="ECO:0000259" key="5">
    <source>
        <dbReference type="Pfam" id="PF03633"/>
    </source>
</evidence>
<organism evidence="7 8">
    <name type="scientific">Pukyongia salina</name>
    <dbReference type="NCBI Taxonomy" id="2094025"/>
    <lineage>
        <taxon>Bacteria</taxon>
        <taxon>Pseudomonadati</taxon>
        <taxon>Bacteroidota</taxon>
        <taxon>Flavobacteriia</taxon>
        <taxon>Flavobacteriales</taxon>
        <taxon>Flavobacteriaceae</taxon>
        <taxon>Pukyongia</taxon>
    </lineage>
</organism>
<dbReference type="InterPro" id="IPR005194">
    <property type="entry name" value="Glyco_hydro_65_C"/>
</dbReference>
<dbReference type="Proteomes" id="UP000238442">
    <property type="component" value="Chromosome"/>
</dbReference>
<dbReference type="PIRSF" id="PIRSF036289">
    <property type="entry name" value="Glycosyl_hydrolase_malt_phosph"/>
    <property type="match status" value="1"/>
</dbReference>
<dbReference type="RefSeq" id="WP_105216939.1">
    <property type="nucleotide sequence ID" value="NZ_CP027062.1"/>
</dbReference>
<dbReference type="GO" id="GO:0004553">
    <property type="term" value="F:hydrolase activity, hydrolyzing O-glycosyl compounds"/>
    <property type="evidence" value="ECO:0007669"/>
    <property type="project" value="TreeGrafter"/>
</dbReference>
<evidence type="ECO:0000313" key="7">
    <source>
        <dbReference type="EMBL" id="AVI51699.1"/>
    </source>
</evidence>
<proteinExistence type="inferred from homology"/>
<dbReference type="Gene3D" id="2.60.420.10">
    <property type="entry name" value="Maltose phosphorylase, domain 3"/>
    <property type="match status" value="1"/>
</dbReference>
<feature type="domain" description="Glycoside hydrolase family 65 N-terminal" evidence="6">
    <location>
        <begin position="14"/>
        <end position="267"/>
    </location>
</feature>
<comment type="similarity">
    <text evidence="1">Belongs to the glycosyl hydrolase 65 family.</text>
</comment>